<comment type="caution">
    <text evidence="13">The sequence shown here is derived from an EMBL/GenBank/DDBJ whole genome shotgun (WGS) entry which is preliminary data.</text>
</comment>
<evidence type="ECO:0000256" key="4">
    <source>
        <dbReference type="ARBA" id="ARBA00022729"/>
    </source>
</evidence>
<dbReference type="Pfam" id="PF03188">
    <property type="entry name" value="Cytochrom_B561"/>
    <property type="match status" value="1"/>
</dbReference>
<dbReference type="SMART" id="SM00665">
    <property type="entry name" value="B561"/>
    <property type="match status" value="1"/>
</dbReference>
<protein>
    <recommendedName>
        <fullName evidence="15">Cytochrome b561 and DOMON domain-containing protein</fullName>
    </recommendedName>
</protein>
<evidence type="ECO:0000256" key="10">
    <source>
        <dbReference type="SAM" id="SignalP"/>
    </source>
</evidence>
<dbReference type="InterPro" id="IPR045266">
    <property type="entry name" value="DOH_DOMON"/>
</dbReference>
<comment type="subcellular location">
    <subcellularLocation>
        <location evidence="1">Membrane</location>
    </subcellularLocation>
</comment>
<gene>
    <name evidence="13" type="ORF">EJB05_18120</name>
</gene>
<keyword evidence="14" id="KW-1185">Reference proteome</keyword>
<dbReference type="PROSITE" id="PS50836">
    <property type="entry name" value="DOMON"/>
    <property type="match status" value="1"/>
</dbReference>
<keyword evidence="2" id="KW-0813">Transport</keyword>
<dbReference type="PANTHER" id="PTHR23130">
    <property type="entry name" value="CYTOCHROME B561 AND DOMON DOMAIN-CONTAINING PROTEIN"/>
    <property type="match status" value="1"/>
</dbReference>
<feature type="transmembrane region" description="Helical" evidence="9">
    <location>
        <begin position="285"/>
        <end position="304"/>
    </location>
</feature>
<feature type="binding site" description="axial binding residue" evidence="8">
    <location>
        <position position="321"/>
    </location>
    <ligand>
        <name>heme b</name>
        <dbReference type="ChEBI" id="CHEBI:60344"/>
        <label>1</label>
    </ligand>
    <ligandPart>
        <name>Fe</name>
        <dbReference type="ChEBI" id="CHEBI:18248"/>
    </ligandPart>
</feature>
<feature type="domain" description="DOMON" evidence="11">
    <location>
        <begin position="66"/>
        <end position="177"/>
    </location>
</feature>
<keyword evidence="3 9" id="KW-0812">Transmembrane</keyword>
<evidence type="ECO:0008006" key="15">
    <source>
        <dbReference type="Google" id="ProtNLM"/>
    </source>
</evidence>
<dbReference type="EMBL" id="RWGY01000009">
    <property type="protein sequence ID" value="TVU36198.1"/>
    <property type="molecule type" value="Genomic_DNA"/>
</dbReference>
<feature type="domain" description="Cytochrome b561" evidence="12">
    <location>
        <begin position="188"/>
        <end position="375"/>
    </location>
</feature>
<feature type="binding site" description="axial binding residue" evidence="8">
    <location>
        <position position="254"/>
    </location>
    <ligand>
        <name>heme b</name>
        <dbReference type="ChEBI" id="CHEBI:60344"/>
        <label>1</label>
    </ligand>
    <ligandPart>
        <name>Fe</name>
        <dbReference type="ChEBI" id="CHEBI:18248"/>
    </ligandPart>
</feature>
<dbReference type="InterPro" id="IPR005018">
    <property type="entry name" value="DOMON_domain"/>
</dbReference>
<evidence type="ECO:0000256" key="8">
    <source>
        <dbReference type="PIRSR" id="PIRSR037471-1"/>
    </source>
</evidence>
<evidence type="ECO:0000256" key="7">
    <source>
        <dbReference type="ARBA" id="ARBA00023136"/>
    </source>
</evidence>
<dbReference type="SMART" id="SM00664">
    <property type="entry name" value="DoH"/>
    <property type="match status" value="1"/>
</dbReference>
<feature type="binding site" description="axial binding residue" evidence="8">
    <location>
        <position position="285"/>
    </location>
    <ligand>
        <name>heme b</name>
        <dbReference type="ChEBI" id="CHEBI:60344"/>
        <label>1</label>
    </ligand>
    <ligandPart>
        <name>Fe</name>
        <dbReference type="ChEBI" id="CHEBI:18248"/>
    </ligandPart>
</feature>
<accession>A0A5J9VK79</accession>
<feature type="chain" id="PRO_5023888945" description="Cytochrome b561 and DOMON domain-containing protein" evidence="10">
    <location>
        <begin position="31"/>
        <end position="375"/>
    </location>
</feature>
<feature type="binding site" description="axial binding residue" evidence="8">
    <location>
        <position position="221"/>
    </location>
    <ligand>
        <name>heme b</name>
        <dbReference type="ChEBI" id="CHEBI:60344"/>
        <label>1</label>
    </ligand>
    <ligandPart>
        <name>Fe</name>
        <dbReference type="ChEBI" id="CHEBI:18248"/>
    </ligandPart>
</feature>
<keyword evidence="5" id="KW-0249">Electron transport</keyword>
<evidence type="ECO:0000256" key="3">
    <source>
        <dbReference type="ARBA" id="ARBA00022692"/>
    </source>
</evidence>
<dbReference type="PROSITE" id="PS50939">
    <property type="entry name" value="CYTOCHROME_B561"/>
    <property type="match status" value="1"/>
</dbReference>
<evidence type="ECO:0000256" key="1">
    <source>
        <dbReference type="ARBA" id="ARBA00004370"/>
    </source>
</evidence>
<keyword evidence="8" id="KW-0408">Iron</keyword>
<feature type="non-terminal residue" evidence="13">
    <location>
        <position position="1"/>
    </location>
</feature>
<evidence type="ECO:0000259" key="11">
    <source>
        <dbReference type="PROSITE" id="PS50836"/>
    </source>
</evidence>
<evidence type="ECO:0000256" key="2">
    <source>
        <dbReference type="ARBA" id="ARBA00022448"/>
    </source>
</evidence>
<evidence type="ECO:0000313" key="13">
    <source>
        <dbReference type="EMBL" id="TVU36198.1"/>
    </source>
</evidence>
<keyword evidence="8" id="KW-0479">Metal-binding</keyword>
<feature type="transmembrane region" description="Helical" evidence="9">
    <location>
        <begin position="350"/>
        <end position="372"/>
    </location>
</feature>
<feature type="signal peptide" evidence="10">
    <location>
        <begin position="1"/>
        <end position="30"/>
    </location>
</feature>
<evidence type="ECO:0000256" key="9">
    <source>
        <dbReference type="SAM" id="Phobius"/>
    </source>
</evidence>
<dbReference type="OrthoDB" id="19261at2759"/>
<dbReference type="Gene3D" id="1.20.120.1770">
    <property type="match status" value="1"/>
</dbReference>
<evidence type="ECO:0000313" key="14">
    <source>
        <dbReference type="Proteomes" id="UP000324897"/>
    </source>
</evidence>
<dbReference type="InterPro" id="IPR017214">
    <property type="entry name" value="UCP037471"/>
</dbReference>
<feature type="transmembrane region" description="Helical" evidence="9">
    <location>
        <begin position="220"/>
        <end position="242"/>
    </location>
</feature>
<evidence type="ECO:0000259" key="12">
    <source>
        <dbReference type="PROSITE" id="PS50939"/>
    </source>
</evidence>
<name>A0A5J9VK79_9POAL</name>
<dbReference type="Gramene" id="TVU36198">
    <property type="protein sequence ID" value="TVU36198"/>
    <property type="gene ID" value="EJB05_18120"/>
</dbReference>
<feature type="transmembrane region" description="Helical" evidence="9">
    <location>
        <begin position="324"/>
        <end position="344"/>
    </location>
</feature>
<dbReference type="GO" id="GO:0046872">
    <property type="term" value="F:metal ion binding"/>
    <property type="evidence" value="ECO:0007669"/>
    <property type="project" value="UniProtKB-KW"/>
</dbReference>
<sequence length="375" mass="39275">MKLRSSCSCSRNGALILLLLCCLCASTARAQKTHSCASSSTSLAAVSRLIPFDTSNLTCFDAWTSQGFIIRYGKSAQGTWSFVLSAPDSGGYVSVGFSPDGAMVGSSAVAGWTTSGGVGVAKQYRLGGTSPARCPPDQGNLALVPGTTLLVAQSSRLYLAFQFAAAQPTPYLIYAVGPSGAQLSGNYLVRHRSYASAAVNYATGVASSAGGASSSDTKKWHGALAGFGWGVLMPVGIALARYFKRHDPFWFYAHVSVQGVGFVLGAAGVAAGFKLDDDVPGADRHQAIGITVLVFGCLQVLAFLARPGKASKVRQYWNWYHHYVGRAAVACAIANVFVGLSVAHEAATLSAFYGIFLAVWVVASVVLEIRLWTTA</sequence>
<dbReference type="GO" id="GO:0016020">
    <property type="term" value="C:membrane"/>
    <property type="evidence" value="ECO:0007669"/>
    <property type="project" value="UniProtKB-SubCell"/>
</dbReference>
<dbReference type="CDD" id="cd08760">
    <property type="entry name" value="Cyt_b561_FRRS1_like"/>
    <property type="match status" value="1"/>
</dbReference>
<evidence type="ECO:0000256" key="6">
    <source>
        <dbReference type="ARBA" id="ARBA00022989"/>
    </source>
</evidence>
<dbReference type="CDD" id="cd09631">
    <property type="entry name" value="DOMON_DOH"/>
    <property type="match status" value="1"/>
</dbReference>
<keyword evidence="4 10" id="KW-0732">Signal</keyword>
<reference evidence="13 14" key="1">
    <citation type="journal article" date="2019" name="Sci. Rep.">
        <title>A high-quality genome of Eragrostis curvula grass provides insights into Poaceae evolution and supports new strategies to enhance forage quality.</title>
        <authorList>
            <person name="Carballo J."/>
            <person name="Santos B.A.C.M."/>
            <person name="Zappacosta D."/>
            <person name="Garbus I."/>
            <person name="Selva J.P."/>
            <person name="Gallo C.A."/>
            <person name="Diaz A."/>
            <person name="Albertini E."/>
            <person name="Caccamo M."/>
            <person name="Echenique V."/>
        </authorList>
    </citation>
    <scope>NUCLEOTIDE SEQUENCE [LARGE SCALE GENOMIC DNA]</scope>
    <source>
        <strain evidence="14">cv. Victoria</strain>
        <tissue evidence="13">Leaf</tissue>
    </source>
</reference>
<dbReference type="AlphaFoldDB" id="A0A5J9VK79"/>
<dbReference type="PIRSF" id="PIRSF037471">
    <property type="entry name" value="UCP037471"/>
    <property type="match status" value="1"/>
</dbReference>
<keyword evidence="6 9" id="KW-1133">Transmembrane helix</keyword>
<keyword evidence="7 9" id="KW-0472">Membrane</keyword>
<evidence type="ECO:0000256" key="5">
    <source>
        <dbReference type="ARBA" id="ARBA00022982"/>
    </source>
</evidence>
<dbReference type="InterPro" id="IPR006593">
    <property type="entry name" value="Cyt_b561/ferric_Rdtase_TM"/>
</dbReference>
<dbReference type="PANTHER" id="PTHR23130:SF171">
    <property type="entry name" value="OS01G0895300 PROTEIN"/>
    <property type="match status" value="1"/>
</dbReference>
<proteinExistence type="predicted"/>
<dbReference type="Proteomes" id="UP000324897">
    <property type="component" value="Unassembled WGS sequence"/>
</dbReference>
<feature type="transmembrane region" description="Helical" evidence="9">
    <location>
        <begin position="249"/>
        <end position="273"/>
    </location>
</feature>
<organism evidence="13 14">
    <name type="scientific">Eragrostis curvula</name>
    <name type="common">weeping love grass</name>
    <dbReference type="NCBI Taxonomy" id="38414"/>
    <lineage>
        <taxon>Eukaryota</taxon>
        <taxon>Viridiplantae</taxon>
        <taxon>Streptophyta</taxon>
        <taxon>Embryophyta</taxon>
        <taxon>Tracheophyta</taxon>
        <taxon>Spermatophyta</taxon>
        <taxon>Magnoliopsida</taxon>
        <taxon>Liliopsida</taxon>
        <taxon>Poales</taxon>
        <taxon>Poaceae</taxon>
        <taxon>PACMAD clade</taxon>
        <taxon>Chloridoideae</taxon>
        <taxon>Eragrostideae</taxon>
        <taxon>Eragrostidinae</taxon>
        <taxon>Eragrostis</taxon>
    </lineage>
</organism>